<dbReference type="GO" id="GO:0008104">
    <property type="term" value="P:intracellular protein localization"/>
    <property type="evidence" value="ECO:0007669"/>
    <property type="project" value="TreeGrafter"/>
</dbReference>
<organism evidence="7 8">
    <name type="scientific">Lutzomyia longipalpis</name>
    <name type="common">Sand fly</name>
    <dbReference type="NCBI Taxonomy" id="7200"/>
    <lineage>
        <taxon>Eukaryota</taxon>
        <taxon>Metazoa</taxon>
        <taxon>Ecdysozoa</taxon>
        <taxon>Arthropoda</taxon>
        <taxon>Hexapoda</taxon>
        <taxon>Insecta</taxon>
        <taxon>Pterygota</taxon>
        <taxon>Neoptera</taxon>
        <taxon>Endopterygota</taxon>
        <taxon>Diptera</taxon>
        <taxon>Nematocera</taxon>
        <taxon>Psychodoidea</taxon>
        <taxon>Psychodidae</taxon>
        <taxon>Lutzomyia</taxon>
        <taxon>Lutzomyia</taxon>
    </lineage>
</organism>
<dbReference type="SUPFAM" id="SSF50978">
    <property type="entry name" value="WD40 repeat-like"/>
    <property type="match status" value="1"/>
</dbReference>
<dbReference type="VEuPathDB" id="VectorBase:LLOJ000832"/>
<dbReference type="GO" id="GO:0043005">
    <property type="term" value="C:neuron projection"/>
    <property type="evidence" value="ECO:0007669"/>
    <property type="project" value="TreeGrafter"/>
</dbReference>
<evidence type="ECO:0000259" key="5">
    <source>
        <dbReference type="Pfam" id="PF23743"/>
    </source>
</evidence>
<evidence type="ECO:0000313" key="8">
    <source>
        <dbReference type="Proteomes" id="UP000092461"/>
    </source>
</evidence>
<feature type="domain" description="BBS7 GAE" evidence="3">
    <location>
        <begin position="781"/>
        <end position="882"/>
    </location>
</feature>
<evidence type="ECO:0000313" key="6">
    <source>
        <dbReference type="EMBL" id="MBC1169642.1"/>
    </source>
</evidence>
<evidence type="ECO:0000256" key="1">
    <source>
        <dbReference type="SAM" id="Coils"/>
    </source>
</evidence>
<sequence>MELELTRVDYLDVGVIIPHCMKLIPAEMPKYQQKLIIGDQEGVIQLISSKKDEIQVHFKTLPGPKVTSVQLGGAPGTLADKMFVAMENKVHGFSKKGKMFLSFDTNLTESIKSMFVSGADLLVCGNHVYNHYRDCKDVGSYLCGDTIVDVVALCPNNSNRIITILACSGRVLRILEHCRVRQTIELNSVPTIMHVPKGLGDKLICGFSDGKVILYKIGHFSMEVSEEVLVDDAEHSSAVSCINTFDLTGDGKEELILGRRDGTLQIYSMKSEDNEIDLESRQLFIENYNESISSVQGGTFAAVGYAEVVVCTYTGRIFGLTTQCVARSISDNQNSGTMDFPNDTNLRIARLRSEIAELESRVAREREKYQQSTQAMSSGLSAIPMLNNIPKIPIMELELTRVDYLDVGVIIPHCMKLIPAEMPKYQQKLIIGDQEGVIQLISSKKDEIQVHFKTLPGPKVTSVQLGGAPGTLADKMFVAMENKVHGFSKKGKMFLSFDTNLTESIKSMFVCGADLLVCGNHVYNHYRDCKDVGSYLCGDTIVDVVALCPNNSNRIITILACSGRVLRILEHCRVRQTIELNSVPTIMHVPKGLGDKLICGFSDGKVILYKIGHFSMEVSEEVLVDDAEHSSAVSCINTFDLTGDGKEELILGRRDGTLQIYSMKSEDNEIDLESRQLFIENYNESISSVQGGTFAAVGYAEVVVCTYTGRIFGLTTQCVARSISDNQNSGTMNFPNDTNLRIARLRSEIAELESRVAREREKYQQSTQAMSSGLSAIPMLNMVLCREDASYDLSIEIPASIEYILLQSDVPLELLDVEKNTAVVSFSECNPLSGNCLLATYRCQLNTSRVDLKIRTIEGQHGTLQAFITPVLQPKCSQLREYPIKPLSLHVRTHKFDETRPYSSLTLRGAFSLSEMHSWISHCVPEIPEKLSSGDTSVLTFENVLIGSLLRCEYKKGEAEFRSDNISTISIIKDVLTREITKKRIKLEISTDMNPSCIGHILKLIEPVLVRHIKMSRDHKLLQALLELDIRGEDDLGVLCKEWREIYMNQKEITQSVGKDRVLVDRFHGFLTDLFIDWNKFRGSNVKSKLQQFVQLLENYDHEAVLQFFGVRNESG</sequence>
<dbReference type="EMBL" id="AJWK01003332">
    <property type="status" value="NOT_ANNOTATED_CDS"/>
    <property type="molecule type" value="Genomic_DNA"/>
</dbReference>
<feature type="coiled-coil region" evidence="1">
    <location>
        <begin position="742"/>
        <end position="769"/>
    </location>
</feature>
<feature type="domain" description="BBS7 beta-propeller" evidence="5">
    <location>
        <begin position="21"/>
        <end position="322"/>
    </location>
</feature>
<dbReference type="EnsemblMetazoa" id="LLOJ000832-RA">
    <property type="protein sequence ID" value="LLOJ000832-PA"/>
    <property type="gene ID" value="LLOJ000832"/>
</dbReference>
<dbReference type="Pfam" id="PF23361">
    <property type="entry name" value="BBS7_pf"/>
    <property type="match status" value="1"/>
</dbReference>
<dbReference type="EMBL" id="AJWK01003333">
    <property type="status" value="NOT_ANNOTATED_CDS"/>
    <property type="molecule type" value="Genomic_DNA"/>
</dbReference>
<evidence type="ECO:0000259" key="4">
    <source>
        <dbReference type="Pfam" id="PF23361"/>
    </source>
</evidence>
<dbReference type="InterPro" id="IPR056332">
    <property type="entry name" value="Beta-prop_BBS7"/>
</dbReference>
<accession>A0A1B0CA60</accession>
<dbReference type="GO" id="GO:0036064">
    <property type="term" value="C:ciliary basal body"/>
    <property type="evidence" value="ECO:0007669"/>
    <property type="project" value="TreeGrafter"/>
</dbReference>
<dbReference type="EMBL" id="GITU01000939">
    <property type="protein sequence ID" value="MBC1169642.1"/>
    <property type="molecule type" value="Transcribed_RNA"/>
</dbReference>
<feature type="domain" description="BBS7 platform" evidence="4">
    <location>
        <begin position="890"/>
        <end position="992"/>
    </location>
</feature>
<proteinExistence type="predicted"/>
<dbReference type="AlphaFoldDB" id="A0A1B0CA60"/>
<name>A0A1B0CA60_LUTLO</name>
<dbReference type="EMBL" id="AJWK01003334">
    <property type="status" value="NOT_ANNOTATED_CDS"/>
    <property type="molecule type" value="Genomic_DNA"/>
</dbReference>
<evidence type="ECO:0000259" key="3">
    <source>
        <dbReference type="Pfam" id="PF23360"/>
    </source>
</evidence>
<dbReference type="Pfam" id="PF23360">
    <property type="entry name" value="BBS7_GAE"/>
    <property type="match status" value="1"/>
</dbReference>
<dbReference type="InterPro" id="IPR056335">
    <property type="entry name" value="BBS7_hairpin"/>
</dbReference>
<dbReference type="GO" id="GO:0060271">
    <property type="term" value="P:cilium assembly"/>
    <property type="evidence" value="ECO:0007669"/>
    <property type="project" value="TreeGrafter"/>
</dbReference>
<dbReference type="InterPro" id="IPR056333">
    <property type="entry name" value="BBS7_pf_dom"/>
</dbReference>
<dbReference type="InterPro" id="IPR036322">
    <property type="entry name" value="WD40_repeat_dom_sf"/>
</dbReference>
<dbReference type="InterPro" id="IPR056334">
    <property type="entry name" value="BBS7_GAE_dom"/>
</dbReference>
<dbReference type="PANTHER" id="PTHR16074">
    <property type="entry name" value="BARDET-BIEDL SYNDROME 7 PROTEIN"/>
    <property type="match status" value="1"/>
</dbReference>
<dbReference type="Gene3D" id="2.130.10.10">
    <property type="entry name" value="YVTN repeat-like/Quinoprotein amine dehydrogenase"/>
    <property type="match status" value="2"/>
</dbReference>
<dbReference type="GO" id="GO:0016020">
    <property type="term" value="C:membrane"/>
    <property type="evidence" value="ECO:0007669"/>
    <property type="project" value="TreeGrafter"/>
</dbReference>
<dbReference type="PANTHER" id="PTHR16074:SF4">
    <property type="entry name" value="BARDET-BIEDL SYNDROME 7 PROTEIN"/>
    <property type="match status" value="1"/>
</dbReference>
<dbReference type="Proteomes" id="UP000092461">
    <property type="component" value="Unassembled WGS sequence"/>
</dbReference>
<dbReference type="InterPro" id="IPR015943">
    <property type="entry name" value="WD40/YVTN_repeat-like_dom_sf"/>
</dbReference>
<feature type="domain" description="BBS7 helical hairpin" evidence="2">
    <location>
        <begin position="996"/>
        <end position="1109"/>
    </location>
</feature>
<protein>
    <submittedName>
        <fullName evidence="6">Putative bardet-biedl syndrome 7</fullName>
    </submittedName>
</protein>
<evidence type="ECO:0000313" key="7">
    <source>
        <dbReference type="EnsemblMetazoa" id="LLOJ000832-PA"/>
    </source>
</evidence>
<reference evidence="6" key="2">
    <citation type="journal article" date="2020" name="BMC">
        <title>Leishmania infection induces a limited differential gene expression in the sand fly midgut.</title>
        <authorList>
            <person name="Coutinho-Abreu I.V."/>
            <person name="Serafim T.D."/>
            <person name="Meneses C."/>
            <person name="Kamhawi S."/>
            <person name="Oliveira F."/>
            <person name="Valenzuela J.G."/>
        </authorList>
    </citation>
    <scope>NUCLEOTIDE SEQUENCE</scope>
    <source>
        <strain evidence="6">Jacobina</strain>
        <tissue evidence="6">Midgut</tissue>
    </source>
</reference>
<dbReference type="VEuPathDB" id="VectorBase:LLONM1_002861"/>
<dbReference type="GO" id="GO:0005930">
    <property type="term" value="C:axoneme"/>
    <property type="evidence" value="ECO:0007669"/>
    <property type="project" value="TreeGrafter"/>
</dbReference>
<keyword evidence="8" id="KW-1185">Reference proteome</keyword>
<dbReference type="GO" id="GO:0034464">
    <property type="term" value="C:BBSome"/>
    <property type="evidence" value="ECO:0007669"/>
    <property type="project" value="TreeGrafter"/>
</dbReference>
<dbReference type="Pfam" id="PF23349">
    <property type="entry name" value="BBS7_hp"/>
    <property type="match status" value="1"/>
</dbReference>
<evidence type="ECO:0000259" key="2">
    <source>
        <dbReference type="Pfam" id="PF23349"/>
    </source>
</evidence>
<dbReference type="Pfam" id="PF23743">
    <property type="entry name" value="Beta-prop_BBS7"/>
    <property type="match status" value="2"/>
</dbReference>
<keyword evidence="1" id="KW-0175">Coiled coil</keyword>
<feature type="coiled-coil region" evidence="1">
    <location>
        <begin position="348"/>
        <end position="375"/>
    </location>
</feature>
<feature type="domain" description="BBS7 beta-propeller" evidence="5">
    <location>
        <begin position="415"/>
        <end position="716"/>
    </location>
</feature>
<reference evidence="7" key="3">
    <citation type="submission" date="2020-05" db="UniProtKB">
        <authorList>
            <consortium name="EnsemblMetazoa"/>
        </authorList>
    </citation>
    <scope>IDENTIFICATION</scope>
    <source>
        <strain evidence="7">Jacobina</strain>
    </source>
</reference>
<reference evidence="8" key="1">
    <citation type="submission" date="2012-05" db="EMBL/GenBank/DDBJ databases">
        <title>Whole Genome Assembly of Lutzomyia longipalpis.</title>
        <authorList>
            <person name="Richards S."/>
            <person name="Qu C."/>
            <person name="Dillon R."/>
            <person name="Worley K."/>
            <person name="Scherer S."/>
            <person name="Batterton M."/>
            <person name="Taylor A."/>
            <person name="Hawes A."/>
            <person name="Hernandez B."/>
            <person name="Kovar C."/>
            <person name="Mandapat C."/>
            <person name="Pham C."/>
            <person name="Qu C."/>
            <person name="Jing C."/>
            <person name="Bess C."/>
            <person name="Bandaranaike D."/>
            <person name="Ngo D."/>
            <person name="Ongeri F."/>
            <person name="Arias F."/>
            <person name="Lara F."/>
            <person name="Weissenberger G."/>
            <person name="Kamau G."/>
            <person name="Han H."/>
            <person name="Shen H."/>
            <person name="Dinh H."/>
            <person name="Khalil I."/>
            <person name="Jones J."/>
            <person name="Shafer J."/>
            <person name="Jayaseelan J."/>
            <person name="Quiroz J."/>
            <person name="Blankenburg K."/>
            <person name="Nguyen L."/>
            <person name="Jackson L."/>
            <person name="Francisco L."/>
            <person name="Tang L.-Y."/>
            <person name="Pu L.-L."/>
            <person name="Perales L."/>
            <person name="Lorensuhewa L."/>
            <person name="Munidasa M."/>
            <person name="Coyle M."/>
            <person name="Taylor M."/>
            <person name="Puazo M."/>
            <person name="Firestine M."/>
            <person name="Scheel M."/>
            <person name="Javaid M."/>
            <person name="Wang M."/>
            <person name="Li M."/>
            <person name="Tabassum N."/>
            <person name="Saada N."/>
            <person name="Osuji N."/>
            <person name="Aqrawi P."/>
            <person name="Fu Q."/>
            <person name="Thornton R."/>
            <person name="Raj R."/>
            <person name="Goodspeed R."/>
            <person name="Mata R."/>
            <person name="Najjar R."/>
            <person name="Gubbala S."/>
            <person name="Lee S."/>
            <person name="Denson S."/>
            <person name="Patil S."/>
            <person name="Macmil S."/>
            <person name="Qi S."/>
            <person name="Matskevitch T."/>
            <person name="Palculict T."/>
            <person name="Mathew T."/>
            <person name="Vee V."/>
            <person name="Velamala V."/>
            <person name="Korchina V."/>
            <person name="Cai W."/>
            <person name="Liu W."/>
            <person name="Dai W."/>
            <person name="Zou X."/>
            <person name="Zhu Y."/>
            <person name="Zhang Y."/>
            <person name="Wu Y.-Q."/>
            <person name="Xin Y."/>
            <person name="Nazarath L."/>
            <person name="Kovar C."/>
            <person name="Han Y."/>
            <person name="Muzny D."/>
            <person name="Gibbs R."/>
        </authorList>
    </citation>
    <scope>NUCLEOTIDE SEQUENCE [LARGE SCALE GENOMIC DNA]</scope>
    <source>
        <strain evidence="8">Jacobina</strain>
    </source>
</reference>